<evidence type="ECO:0000313" key="4">
    <source>
        <dbReference type="Proteomes" id="UP000284657"/>
    </source>
</evidence>
<dbReference type="Proteomes" id="UP000284657">
    <property type="component" value="Unassembled WGS sequence"/>
</dbReference>
<protein>
    <submittedName>
        <fullName evidence="3">Uncharacterized protein</fullName>
    </submittedName>
</protein>
<organism evidence="3 4">
    <name type="scientific">Phytophthora kernoviae</name>
    <dbReference type="NCBI Taxonomy" id="325452"/>
    <lineage>
        <taxon>Eukaryota</taxon>
        <taxon>Sar</taxon>
        <taxon>Stramenopiles</taxon>
        <taxon>Oomycota</taxon>
        <taxon>Peronosporomycetes</taxon>
        <taxon>Peronosporales</taxon>
        <taxon>Peronosporaceae</taxon>
        <taxon>Phytophthora</taxon>
    </lineage>
</organism>
<feature type="coiled-coil region" evidence="1">
    <location>
        <begin position="38"/>
        <end position="65"/>
    </location>
</feature>
<accession>A0A3R7KBF5</accession>
<dbReference type="EMBL" id="MBAD02000659">
    <property type="protein sequence ID" value="RLN64559.1"/>
    <property type="molecule type" value="Genomic_DNA"/>
</dbReference>
<comment type="caution">
    <text evidence="3">The sequence shown here is derived from an EMBL/GenBank/DDBJ whole genome shotgun (WGS) entry which is preliminary data.</text>
</comment>
<evidence type="ECO:0000256" key="2">
    <source>
        <dbReference type="SAM" id="MobiDB-lite"/>
    </source>
</evidence>
<gene>
    <name evidence="3" type="ORF">BBJ29_007313</name>
</gene>
<proteinExistence type="predicted"/>
<name>A0A3R7KBF5_9STRA</name>
<evidence type="ECO:0000256" key="1">
    <source>
        <dbReference type="SAM" id="Coils"/>
    </source>
</evidence>
<evidence type="ECO:0000313" key="3">
    <source>
        <dbReference type="EMBL" id="RLN64559.1"/>
    </source>
</evidence>
<reference evidence="3 4" key="1">
    <citation type="submission" date="2018-07" db="EMBL/GenBank/DDBJ databases">
        <title>Genome sequencing of oomycete isolates from Chile give support for New Zealand origin for Phytophthora kernoviae and make available the first Nothophytophthora sp. genome.</title>
        <authorList>
            <person name="Studholme D.J."/>
            <person name="Sanfuentes E."/>
            <person name="Panda P."/>
            <person name="Hill R."/>
            <person name="Sambles C."/>
            <person name="Grant M."/>
            <person name="Williams N.M."/>
            <person name="Mcdougal R.L."/>
        </authorList>
    </citation>
    <scope>NUCLEOTIDE SEQUENCE [LARGE SCALE GENOMIC DNA]</scope>
    <source>
        <strain evidence="3">Chile7</strain>
    </source>
</reference>
<dbReference type="AlphaFoldDB" id="A0A3R7KBF5"/>
<sequence>MPIVDKENQNASPIGNTDEEDAAPVLGLRPVKKRKATYLITKEEKARLSKEVQELESHLEKLKERVGLTGDRSLEKVAASNVVLGSVLRQQQLLVAKAQAGLAACLRSPAPSPLYSYIHLGVDQDLRSRTLESIREFKIQNGIDYIEARSRYLDLLQPHTSSEQFVDTQGDFCYAFFDVVQFDGVKSVRDVYDAAMFFFMNEEISISERLGYITVRDDFDRAGDKFSNSRLTSANENGVKTETNCASFAQFVESNDSQSNEPFGILVRDNVDVDDLYPYSPNECVRKDYLGSILLTAVARKKEREELVNAEKRPDSCKGACGIEEEELVVIMRRSAYVKINHPPFPLPPGTQQGLIQGVLAWSDITLSTIRNLLSTNSCPRSTV</sequence>
<keyword evidence="1" id="KW-0175">Coiled coil</keyword>
<feature type="region of interest" description="Disordered" evidence="2">
    <location>
        <begin position="1"/>
        <end position="21"/>
    </location>
</feature>